<keyword evidence="1" id="KW-1133">Transmembrane helix</keyword>
<proteinExistence type="predicted"/>
<feature type="transmembrane region" description="Helical" evidence="1">
    <location>
        <begin position="5"/>
        <end position="25"/>
    </location>
</feature>
<name>A0A371J239_9FIRM</name>
<evidence type="ECO:0000259" key="2">
    <source>
        <dbReference type="PROSITE" id="PS51704"/>
    </source>
</evidence>
<comment type="caution">
    <text evidence="3">The sequence shown here is derived from an EMBL/GenBank/DDBJ whole genome shotgun (WGS) entry which is preliminary data.</text>
</comment>
<dbReference type="OrthoDB" id="384721at2"/>
<organism evidence="3 4">
    <name type="scientific">Romboutsia weinsteinii</name>
    <dbReference type="NCBI Taxonomy" id="2020949"/>
    <lineage>
        <taxon>Bacteria</taxon>
        <taxon>Bacillati</taxon>
        <taxon>Bacillota</taxon>
        <taxon>Clostridia</taxon>
        <taxon>Peptostreptococcales</taxon>
        <taxon>Peptostreptococcaceae</taxon>
        <taxon>Romboutsia</taxon>
    </lineage>
</organism>
<keyword evidence="1" id="KW-0472">Membrane</keyword>
<dbReference type="InterPro" id="IPR030395">
    <property type="entry name" value="GP_PDE_dom"/>
</dbReference>
<dbReference type="GO" id="GO:0008081">
    <property type="term" value="F:phosphoric diester hydrolase activity"/>
    <property type="evidence" value="ECO:0007669"/>
    <property type="project" value="InterPro"/>
</dbReference>
<gene>
    <name evidence="3" type="ORF">CHL78_011990</name>
</gene>
<dbReference type="PANTHER" id="PTHR46211">
    <property type="entry name" value="GLYCEROPHOSPHORYL DIESTER PHOSPHODIESTERASE"/>
    <property type="match status" value="1"/>
</dbReference>
<dbReference type="RefSeq" id="WP_094369405.1">
    <property type="nucleotide sequence ID" value="NZ_NOJY02000020.1"/>
</dbReference>
<dbReference type="Proteomes" id="UP000215694">
    <property type="component" value="Unassembled WGS sequence"/>
</dbReference>
<accession>A0A371J239</accession>
<evidence type="ECO:0000313" key="4">
    <source>
        <dbReference type="Proteomes" id="UP000215694"/>
    </source>
</evidence>
<sequence length="277" mass="31879">MKSKYIKIISTLIVGFIVLITAIYIDISSAQVSTRDDISWIKETPIAHRGLHDNSHVENSISAFKNAIDNDYAIELDVQLTKDNQVIVFHDENLKRMTNDNRDVSDINYNELKNLKLKNSYESIPLLKEVLEIVDGKTPILIEIKNGDDVIRLGKELYNIVKSYNGKYAVQSFNPFVLEWYKNNAQEVLRGQLSGTFTGDSSGNLKVYEKFALENLMLNFKSKPNFIAYELKGLPHFRVSLLRKHNIPILSWTVESEKELDKAYKYSDNIIFDKIRP</sequence>
<dbReference type="PANTHER" id="PTHR46211:SF1">
    <property type="entry name" value="GLYCEROPHOSPHODIESTER PHOSPHODIESTERASE, CYTOPLASMIC"/>
    <property type="match status" value="1"/>
</dbReference>
<evidence type="ECO:0000256" key="1">
    <source>
        <dbReference type="SAM" id="Phobius"/>
    </source>
</evidence>
<dbReference type="EMBL" id="NOJY02000020">
    <property type="protein sequence ID" value="RDY26785.1"/>
    <property type="molecule type" value="Genomic_DNA"/>
</dbReference>
<keyword evidence="4" id="KW-1185">Reference proteome</keyword>
<dbReference type="Gene3D" id="3.20.20.190">
    <property type="entry name" value="Phosphatidylinositol (PI) phosphodiesterase"/>
    <property type="match status" value="1"/>
</dbReference>
<protein>
    <submittedName>
        <fullName evidence="3">Glycerophosphodiester phosphodiesterase</fullName>
    </submittedName>
</protein>
<keyword evidence="1" id="KW-0812">Transmembrane</keyword>
<dbReference type="AlphaFoldDB" id="A0A371J239"/>
<dbReference type="InterPro" id="IPR017946">
    <property type="entry name" value="PLC-like_Pdiesterase_TIM-brl"/>
</dbReference>
<dbReference type="GO" id="GO:0006629">
    <property type="term" value="P:lipid metabolic process"/>
    <property type="evidence" value="ECO:0007669"/>
    <property type="project" value="InterPro"/>
</dbReference>
<dbReference type="Pfam" id="PF03009">
    <property type="entry name" value="GDPD"/>
    <property type="match status" value="1"/>
</dbReference>
<dbReference type="SUPFAM" id="SSF51695">
    <property type="entry name" value="PLC-like phosphodiesterases"/>
    <property type="match status" value="1"/>
</dbReference>
<evidence type="ECO:0000313" key="3">
    <source>
        <dbReference type="EMBL" id="RDY26785.1"/>
    </source>
</evidence>
<dbReference type="PROSITE" id="PS51704">
    <property type="entry name" value="GP_PDE"/>
    <property type="match status" value="1"/>
</dbReference>
<reference evidence="3 4" key="1">
    <citation type="journal article" date="2017" name="Genome Announc.">
        <title>Draft Genome Sequence of Romboutsia weinsteinii sp. nov. Strain CCRI-19649(T) Isolated from Surface Water.</title>
        <authorList>
            <person name="Maheux A.F."/>
            <person name="Boudreau D.K."/>
            <person name="Berube E."/>
            <person name="Boissinot M."/>
            <person name="Cantin P."/>
            <person name="Raymond F."/>
            <person name="Corbeil J."/>
            <person name="Omar R.F."/>
            <person name="Bergeron M.G."/>
        </authorList>
    </citation>
    <scope>NUCLEOTIDE SEQUENCE [LARGE SCALE GENOMIC DNA]</scope>
    <source>
        <strain evidence="3 4">CCRI-19649</strain>
    </source>
</reference>
<feature type="domain" description="GP-PDE" evidence="2">
    <location>
        <begin position="43"/>
        <end position="277"/>
    </location>
</feature>